<evidence type="ECO:0000313" key="10">
    <source>
        <dbReference type="EMBL" id="AMS41664.1"/>
    </source>
</evidence>
<feature type="chain" id="PRO_5042103811" description="Trimeric autotransporter adhesin YadA-like C-terminal membrane anchor domain-containing protein" evidence="8">
    <location>
        <begin position="25"/>
        <end position="243"/>
    </location>
</feature>
<evidence type="ECO:0000256" key="3">
    <source>
        <dbReference type="ARBA" id="ARBA00022452"/>
    </source>
</evidence>
<name>A0AAC8YP83_AMIAI</name>
<proteinExistence type="predicted"/>
<keyword evidence="6" id="KW-0472">Membrane</keyword>
<accession>A0AAC8YP83</accession>
<dbReference type="KEGG" id="aak:AA2016_2739"/>
<dbReference type="InterPro" id="IPR005594">
    <property type="entry name" value="YadA_C"/>
</dbReference>
<evidence type="ECO:0000313" key="11">
    <source>
        <dbReference type="EMBL" id="MBB3703987.1"/>
    </source>
</evidence>
<dbReference type="Pfam" id="PF03895">
    <property type="entry name" value="YadA_anchor"/>
    <property type="match status" value="1"/>
</dbReference>
<organism evidence="10 12">
    <name type="scientific">Aminobacter aminovorans</name>
    <name type="common">Chelatobacter heintzii</name>
    <dbReference type="NCBI Taxonomy" id="83263"/>
    <lineage>
        <taxon>Bacteria</taxon>
        <taxon>Pseudomonadati</taxon>
        <taxon>Pseudomonadota</taxon>
        <taxon>Alphaproteobacteria</taxon>
        <taxon>Hyphomicrobiales</taxon>
        <taxon>Phyllobacteriaceae</taxon>
        <taxon>Aminobacter</taxon>
    </lineage>
</organism>
<dbReference type="GO" id="GO:0009279">
    <property type="term" value="C:cell outer membrane"/>
    <property type="evidence" value="ECO:0007669"/>
    <property type="project" value="UniProtKB-SubCell"/>
</dbReference>
<dbReference type="Proteomes" id="UP000075755">
    <property type="component" value="Chromosome"/>
</dbReference>
<evidence type="ECO:0000256" key="1">
    <source>
        <dbReference type="ARBA" id="ARBA00004241"/>
    </source>
</evidence>
<evidence type="ECO:0000259" key="9">
    <source>
        <dbReference type="Pfam" id="PF03895"/>
    </source>
</evidence>
<gene>
    <name evidence="10" type="ORF">AA2016_2739</name>
    <name evidence="11" type="ORF">FHS67_000281</name>
</gene>
<evidence type="ECO:0000256" key="6">
    <source>
        <dbReference type="ARBA" id="ARBA00023136"/>
    </source>
</evidence>
<evidence type="ECO:0000313" key="13">
    <source>
        <dbReference type="Proteomes" id="UP000577697"/>
    </source>
</evidence>
<evidence type="ECO:0000256" key="4">
    <source>
        <dbReference type="ARBA" id="ARBA00022692"/>
    </source>
</evidence>
<dbReference type="AlphaFoldDB" id="A0AAC8YP83"/>
<reference evidence="11 13" key="2">
    <citation type="submission" date="2020-08" db="EMBL/GenBank/DDBJ databases">
        <title>Genomic Encyclopedia of Type Strains, Phase IV (KMG-IV): sequencing the most valuable type-strain genomes for metagenomic binning, comparative biology and taxonomic classification.</title>
        <authorList>
            <person name="Goeker M."/>
        </authorList>
    </citation>
    <scope>NUCLEOTIDE SEQUENCE [LARGE SCALE GENOMIC DNA]</scope>
    <source>
        <strain evidence="11 13">DSM 10368</strain>
    </source>
</reference>
<dbReference type="Proteomes" id="UP000577697">
    <property type="component" value="Unassembled WGS sequence"/>
</dbReference>
<dbReference type="Gene3D" id="3.30.1300.30">
    <property type="entry name" value="GSPII I/J protein-like"/>
    <property type="match status" value="1"/>
</dbReference>
<evidence type="ECO:0000313" key="12">
    <source>
        <dbReference type="Proteomes" id="UP000075755"/>
    </source>
</evidence>
<dbReference type="EMBL" id="CP015005">
    <property type="protein sequence ID" value="AMS41664.1"/>
    <property type="molecule type" value="Genomic_DNA"/>
</dbReference>
<keyword evidence="13" id="KW-1185">Reference proteome</keyword>
<evidence type="ECO:0000256" key="8">
    <source>
        <dbReference type="SAM" id="SignalP"/>
    </source>
</evidence>
<keyword evidence="4" id="KW-0812">Transmembrane</keyword>
<dbReference type="RefSeq" id="WP_083948547.1">
    <property type="nucleotide sequence ID" value="NZ_CP015005.1"/>
</dbReference>
<keyword evidence="5 8" id="KW-0732">Signal</keyword>
<dbReference type="EMBL" id="JACICB010000001">
    <property type="protein sequence ID" value="MBB3703987.1"/>
    <property type="molecule type" value="Genomic_DNA"/>
</dbReference>
<reference evidence="10 12" key="1">
    <citation type="submission" date="2016-03" db="EMBL/GenBank/DDBJ databases">
        <title>Complete genome of Aminobacter aminovorans KCTC 2477.</title>
        <authorList>
            <person name="Kim K.M."/>
        </authorList>
    </citation>
    <scope>NUCLEOTIDE SEQUENCE [LARGE SCALE GENOMIC DNA]</scope>
    <source>
        <strain evidence="10 12">KCTC 2477</strain>
    </source>
</reference>
<comment type="subcellular location">
    <subcellularLocation>
        <location evidence="2">Cell outer membrane</location>
    </subcellularLocation>
    <subcellularLocation>
        <location evidence="1">Cell surface</location>
    </subcellularLocation>
</comment>
<evidence type="ECO:0000256" key="2">
    <source>
        <dbReference type="ARBA" id="ARBA00004442"/>
    </source>
</evidence>
<dbReference type="InterPro" id="IPR045584">
    <property type="entry name" value="Pilin-like"/>
</dbReference>
<dbReference type="GO" id="GO:0009986">
    <property type="term" value="C:cell surface"/>
    <property type="evidence" value="ECO:0007669"/>
    <property type="project" value="UniProtKB-SubCell"/>
</dbReference>
<evidence type="ECO:0000256" key="7">
    <source>
        <dbReference type="ARBA" id="ARBA00023237"/>
    </source>
</evidence>
<feature type="domain" description="Trimeric autotransporter adhesin YadA-like C-terminal membrane anchor" evidence="9">
    <location>
        <begin position="190"/>
        <end position="243"/>
    </location>
</feature>
<dbReference type="SUPFAM" id="SSF54523">
    <property type="entry name" value="Pili subunits"/>
    <property type="match status" value="1"/>
</dbReference>
<sequence>MGRAKVLKVAFGAAAAFMASQIHANADQVIADDLIVQGSTCVGFDCVNNENFGFDTIILKENNTRIFFNDTSTSAGFPANDWAIEINDSASGGRSHFSIVDRTAGQTLLRLCAVADTDCTPILPGAGLDPQTAINTADIATNTANIASNTARIGSLEQTVGNLQEENQTNKEGVAMALAMGGGGLASDENYALNFNYGNFDGASAAAMFGSARLDDRWSLNGGIGYGFGNQSVGGRLGVRVGW</sequence>
<keyword evidence="3" id="KW-1134">Transmembrane beta strand</keyword>
<keyword evidence="7" id="KW-0998">Cell outer membrane</keyword>
<feature type="signal peptide" evidence="8">
    <location>
        <begin position="1"/>
        <end position="24"/>
    </location>
</feature>
<evidence type="ECO:0000256" key="5">
    <source>
        <dbReference type="ARBA" id="ARBA00022729"/>
    </source>
</evidence>
<protein>
    <recommendedName>
        <fullName evidence="9">Trimeric autotransporter adhesin YadA-like C-terminal membrane anchor domain-containing protein</fullName>
    </recommendedName>
</protein>